<evidence type="ECO:0000313" key="2">
    <source>
        <dbReference type="Proteomes" id="UP000565724"/>
    </source>
</evidence>
<evidence type="ECO:0000313" key="1">
    <source>
        <dbReference type="EMBL" id="NUU15904.1"/>
    </source>
</evidence>
<dbReference type="RefSeq" id="WP_175345813.1">
    <property type="nucleotide sequence ID" value="NZ_JABMCI010000037.1"/>
</dbReference>
<accession>A0A7Y5ZZZ1</accession>
<proteinExistence type="predicted"/>
<dbReference type="EMBL" id="JABMCI010000037">
    <property type="protein sequence ID" value="NUU15904.1"/>
    <property type="molecule type" value="Genomic_DNA"/>
</dbReference>
<organism evidence="1 2">
    <name type="scientific">Cellulomonas humilata</name>
    <dbReference type="NCBI Taxonomy" id="144055"/>
    <lineage>
        <taxon>Bacteria</taxon>
        <taxon>Bacillati</taxon>
        <taxon>Actinomycetota</taxon>
        <taxon>Actinomycetes</taxon>
        <taxon>Micrococcales</taxon>
        <taxon>Cellulomonadaceae</taxon>
        <taxon>Cellulomonas</taxon>
    </lineage>
</organism>
<gene>
    <name evidence="1" type="ORF">HP550_01390</name>
</gene>
<name>A0A7Y5ZZZ1_9CELL</name>
<reference evidence="1 2" key="1">
    <citation type="submission" date="2020-05" db="EMBL/GenBank/DDBJ databases">
        <title>Genome Sequencing of Type Strains.</title>
        <authorList>
            <person name="Lemaire J.F."/>
            <person name="Inderbitzin P."/>
            <person name="Gregorio O.A."/>
            <person name="Collins S.B."/>
            <person name="Wespe N."/>
            <person name="Knight-Connoni V."/>
        </authorList>
    </citation>
    <scope>NUCLEOTIDE SEQUENCE [LARGE SCALE GENOMIC DNA]</scope>
    <source>
        <strain evidence="1 2">ATCC 25174</strain>
    </source>
</reference>
<dbReference type="Proteomes" id="UP000565724">
    <property type="component" value="Unassembled WGS sequence"/>
</dbReference>
<dbReference type="AlphaFoldDB" id="A0A7Y5ZZZ1"/>
<protein>
    <recommendedName>
        <fullName evidence="3">Ribbon-helix-helix protein CopG domain-containing protein</fullName>
    </recommendedName>
</protein>
<keyword evidence="2" id="KW-1185">Reference proteome</keyword>
<evidence type="ECO:0008006" key="3">
    <source>
        <dbReference type="Google" id="ProtNLM"/>
    </source>
</evidence>
<comment type="caution">
    <text evidence="1">The sequence shown here is derived from an EMBL/GenBank/DDBJ whole genome shotgun (WGS) entry which is preliminary data.</text>
</comment>
<sequence>MTVMTTIKVPKDLRDRLSRLAEQERTTLAGALTAALDQVEEQQFWQQVRRANAESANVVDAGAATMRQNVADSADDAISAAGDW</sequence>